<dbReference type="Proteomes" id="UP000266482">
    <property type="component" value="Unassembled WGS sequence"/>
</dbReference>
<protein>
    <recommendedName>
        <fullName evidence="5">SLH domain-containing protein</fullName>
    </recommendedName>
</protein>
<dbReference type="InterPro" id="IPR052574">
    <property type="entry name" value="CDIRP"/>
</dbReference>
<feature type="domain" description="SLH" evidence="5">
    <location>
        <begin position="181"/>
        <end position="240"/>
    </location>
</feature>
<sequence length="1502" mass="158446">MSILINKLKIRSCKVFLASMLSISTAAAMPATAMASDAPSAVSLELGGTDASSVSFIDMELAADWAVSSIALAERAGLMEGYGDGTFRPLASITRQETAVILAHLLKLNAGNAEVESISFRDVPKNAWGYPAVAAVASAGIMQGDGYGAFHPDEPITREEVAAALSKALKLAPLPDSDSLIADANEISLWAKPSVLAVLEEGIMQGDGTRFRPKEPVRRQEMAAVIVRCMEPAQYEDSLKSDQTAEQVIDEVTDHQVVINGATYSAGAKVAGILRKANAEILQGAKIEFTYTPIGRTIRSITFLQIQNGGAPAQPDAPEFSGNAVLDGNGSEIDGNLGVNADFVTLKHMKVTGNLAIMQGVEQDFYAERLQVLGDTIVEGGDTNTVVFADSSLNPVEVRKKEVRVEFAGKTTVPEISVFTNAVIQADQGIQLPKLTVQAGTERLELLGAVGQLQIRNDAPVTIAGDAQINRLTAAGSGQIVLQMAGDIQHITFANDTARISVENRELWNKLSESGTLTDAGGRLSQGPGSGSTPAPVSTPAPTSTSTTEPTPTPTSTSTTEPTPTPTSTSTTEPTPTPTSTSTTEPMPTPTPTSTSTAEPTPTPTPTSTSTAEPTPTPTPTSTSTAEPTPTPTSTSTAEPTPTPTPTSTSTAEPTPTPTSTSTTEPTPTPTSTSTAEPTPTPTPTSTSTAEPTPTPTPTSTSTAEPTPTPTSTSTAEPTPTPTPTSTSTAEPTPTPTPTSTSTAEPTPTPTPTPTNHAPVANLAIDDWATDALAAARVFDLSEVFSDEDGDSLTFQIHSSNLDAAKLAIEGNKLTVTPVIGGTTTITVMAIDGDGAQASVVFSVEIDDVKAKIKDIFADPGLAGAIASWMGKTVEDEINQADLASYLAKPEIQRSLYIGKAAISSMNGLERFARLGVEELVLSEVTGLTALDLSIYPSLIYVYVEKNINLKSLNVSGLTRMKQLIAKENQLEALDLSGLTSLETVLADHNALTSLDVSGASNLKILSVPENKLTSFEVAGLHQMTALLIGNNHLEQFEAINMAKLATLGLEYNALTDVRLEGLPMLESITINNNQLTELDLTGAPNAMHLFARDNQIASLAAGERLRSVNLTNNRLVSLDVSNWYALTTLTVRDNLLENIPAGITKSWNLDAVHLSGNRMNLKSPQNAEVHKWLIDKLGTRYAYENQPPELQNSYPTSKQTITRQRLLPGGSSYQIPEGLFEDADGDSMTLSLSSSDTTGAIVKLEGLKIIPVSPGKVTVTVKASDGRGGSGSISFMVEVVDVTLPTIAEQFEDPELAAVIARWLGHETTIEDRISRADLVSRLQEMNGTLAINGTGVESLAGLELFNGLNVTTLQIHSMPALTSFDATVFPYVETLMLTGNPNLESLKVSGLTKLRYLTVTGTSLSRLDVSGLMNVELLNLMGNQLLALDVQGLTNLVRLVAYSNQLTDIPLGAADLNLESLILIDNNIDYGSEANAAAHQRLIEKLGANYAYDEPAANQP</sequence>
<feature type="region of interest" description="Disordered" evidence="3">
    <location>
        <begin position="515"/>
        <end position="759"/>
    </location>
</feature>
<proteinExistence type="predicted"/>
<evidence type="ECO:0000313" key="7">
    <source>
        <dbReference type="Proteomes" id="UP000266482"/>
    </source>
</evidence>
<accession>A0A3A1UQU3</accession>
<feature type="chain" id="PRO_5038568868" description="SLH domain-containing protein" evidence="4">
    <location>
        <begin position="29"/>
        <end position="1502"/>
    </location>
</feature>
<dbReference type="Pfam" id="PF00395">
    <property type="entry name" value="SLH"/>
    <property type="match status" value="3"/>
</dbReference>
<organism evidence="6 7">
    <name type="scientific">Paenibacillus nanensis</name>
    <dbReference type="NCBI Taxonomy" id="393251"/>
    <lineage>
        <taxon>Bacteria</taxon>
        <taxon>Bacillati</taxon>
        <taxon>Bacillota</taxon>
        <taxon>Bacilli</taxon>
        <taxon>Bacillales</taxon>
        <taxon>Paenibacillaceae</taxon>
        <taxon>Paenibacillus</taxon>
    </lineage>
</organism>
<evidence type="ECO:0000259" key="5">
    <source>
        <dbReference type="PROSITE" id="PS51272"/>
    </source>
</evidence>
<feature type="compositionally biased region" description="Low complexity" evidence="3">
    <location>
        <begin position="532"/>
        <end position="746"/>
    </location>
</feature>
<comment type="caution">
    <text evidence="6">The sequence shown here is derived from an EMBL/GenBank/DDBJ whole genome shotgun (WGS) entry which is preliminary data.</text>
</comment>
<evidence type="ECO:0000256" key="3">
    <source>
        <dbReference type="SAM" id="MobiDB-lite"/>
    </source>
</evidence>
<gene>
    <name evidence="6" type="ORF">D3P08_24360</name>
</gene>
<evidence type="ECO:0000256" key="2">
    <source>
        <dbReference type="ARBA" id="ARBA00022737"/>
    </source>
</evidence>
<dbReference type="InterPro" id="IPR001119">
    <property type="entry name" value="SLH_dom"/>
</dbReference>
<dbReference type="PANTHER" id="PTHR47566">
    <property type="match status" value="1"/>
</dbReference>
<keyword evidence="2" id="KW-0677">Repeat</keyword>
<dbReference type="EMBL" id="QXQA01000021">
    <property type="protein sequence ID" value="RIX48637.1"/>
    <property type="molecule type" value="Genomic_DNA"/>
</dbReference>
<evidence type="ECO:0000256" key="4">
    <source>
        <dbReference type="SAM" id="SignalP"/>
    </source>
</evidence>
<name>A0A3A1UQU3_9BACL</name>
<feature type="domain" description="SLH" evidence="5">
    <location>
        <begin position="116"/>
        <end position="179"/>
    </location>
</feature>
<dbReference type="PROSITE" id="PS51272">
    <property type="entry name" value="SLH"/>
    <property type="match status" value="3"/>
</dbReference>
<evidence type="ECO:0000313" key="6">
    <source>
        <dbReference type="EMBL" id="RIX48637.1"/>
    </source>
</evidence>
<keyword evidence="4" id="KW-0732">Signal</keyword>
<dbReference type="Gene3D" id="3.80.10.10">
    <property type="entry name" value="Ribonuclease Inhibitor"/>
    <property type="match status" value="3"/>
</dbReference>
<feature type="signal peptide" evidence="4">
    <location>
        <begin position="1"/>
        <end position="28"/>
    </location>
</feature>
<dbReference type="SMART" id="SM00369">
    <property type="entry name" value="LRR_TYP"/>
    <property type="match status" value="5"/>
</dbReference>
<dbReference type="GO" id="GO:0035591">
    <property type="term" value="F:signaling adaptor activity"/>
    <property type="evidence" value="ECO:0007669"/>
    <property type="project" value="TreeGrafter"/>
</dbReference>
<keyword evidence="1" id="KW-0433">Leucine-rich repeat</keyword>
<dbReference type="PANTHER" id="PTHR47566:SF1">
    <property type="entry name" value="PROTEIN NUD1"/>
    <property type="match status" value="1"/>
</dbReference>
<evidence type="ECO:0000256" key="1">
    <source>
        <dbReference type="ARBA" id="ARBA00022614"/>
    </source>
</evidence>
<reference evidence="6 7" key="1">
    <citation type="submission" date="2018-09" db="EMBL/GenBank/DDBJ databases">
        <title>Paenibacillus aracenensis nov. sp. isolated from a cave in southern Spain.</title>
        <authorList>
            <person name="Jurado V."/>
            <person name="Gutierrez-Patricio S."/>
            <person name="Gonzalez-Pimentel J.L."/>
            <person name="Miller A.Z."/>
            <person name="Laiz L."/>
            <person name="Saiz-Jimenez C."/>
        </authorList>
    </citation>
    <scope>NUCLEOTIDE SEQUENCE [LARGE SCALE GENOMIC DNA]</scope>
    <source>
        <strain evidence="6 7">DSM 22867</strain>
    </source>
</reference>
<keyword evidence="7" id="KW-1185">Reference proteome</keyword>
<feature type="domain" description="SLH" evidence="5">
    <location>
        <begin position="53"/>
        <end position="115"/>
    </location>
</feature>
<dbReference type="InterPro" id="IPR003591">
    <property type="entry name" value="Leu-rich_rpt_typical-subtyp"/>
</dbReference>
<dbReference type="InterPro" id="IPR032675">
    <property type="entry name" value="LRR_dom_sf"/>
</dbReference>
<dbReference type="SUPFAM" id="SSF52058">
    <property type="entry name" value="L domain-like"/>
    <property type="match status" value="2"/>
</dbReference>